<dbReference type="Proteomes" id="UP000824469">
    <property type="component" value="Unassembled WGS sequence"/>
</dbReference>
<accession>A0AA38LR10</accession>
<evidence type="ECO:0000313" key="2">
    <source>
        <dbReference type="EMBL" id="KAH9330232.1"/>
    </source>
</evidence>
<evidence type="ECO:0000256" key="1">
    <source>
        <dbReference type="SAM" id="MobiDB-lite"/>
    </source>
</evidence>
<feature type="compositionally biased region" description="Acidic residues" evidence="1">
    <location>
        <begin position="80"/>
        <end position="94"/>
    </location>
</feature>
<evidence type="ECO:0000313" key="3">
    <source>
        <dbReference type="Proteomes" id="UP000824469"/>
    </source>
</evidence>
<organism evidence="2 3">
    <name type="scientific">Taxus chinensis</name>
    <name type="common">Chinese yew</name>
    <name type="synonym">Taxus wallichiana var. chinensis</name>
    <dbReference type="NCBI Taxonomy" id="29808"/>
    <lineage>
        <taxon>Eukaryota</taxon>
        <taxon>Viridiplantae</taxon>
        <taxon>Streptophyta</taxon>
        <taxon>Embryophyta</taxon>
        <taxon>Tracheophyta</taxon>
        <taxon>Spermatophyta</taxon>
        <taxon>Pinopsida</taxon>
        <taxon>Pinidae</taxon>
        <taxon>Conifers II</taxon>
        <taxon>Cupressales</taxon>
        <taxon>Taxaceae</taxon>
        <taxon>Taxus</taxon>
    </lineage>
</organism>
<feature type="compositionally biased region" description="Polar residues" evidence="1">
    <location>
        <begin position="31"/>
        <end position="43"/>
    </location>
</feature>
<gene>
    <name evidence="2" type="ORF">KI387_002340</name>
</gene>
<keyword evidence="3" id="KW-1185">Reference proteome</keyword>
<comment type="caution">
    <text evidence="2">The sequence shown here is derived from an EMBL/GenBank/DDBJ whole genome shotgun (WGS) entry which is preliminary data.</text>
</comment>
<name>A0AA38LR10_TAXCH</name>
<feature type="region of interest" description="Disordered" evidence="1">
    <location>
        <begin position="138"/>
        <end position="167"/>
    </location>
</feature>
<feature type="non-terminal residue" evidence="2">
    <location>
        <position position="167"/>
    </location>
</feature>
<proteinExistence type="predicted"/>
<reference evidence="2 3" key="1">
    <citation type="journal article" date="2021" name="Nat. Plants">
        <title>The Taxus genome provides insights into paclitaxel biosynthesis.</title>
        <authorList>
            <person name="Xiong X."/>
            <person name="Gou J."/>
            <person name="Liao Q."/>
            <person name="Li Y."/>
            <person name="Zhou Q."/>
            <person name="Bi G."/>
            <person name="Li C."/>
            <person name="Du R."/>
            <person name="Wang X."/>
            <person name="Sun T."/>
            <person name="Guo L."/>
            <person name="Liang H."/>
            <person name="Lu P."/>
            <person name="Wu Y."/>
            <person name="Zhang Z."/>
            <person name="Ro D.K."/>
            <person name="Shang Y."/>
            <person name="Huang S."/>
            <person name="Yan J."/>
        </authorList>
    </citation>
    <scope>NUCLEOTIDE SEQUENCE [LARGE SCALE GENOMIC DNA]</scope>
    <source>
        <strain evidence="2">Ta-2019</strain>
    </source>
</reference>
<dbReference type="EMBL" id="JAHRHJ020000001">
    <property type="protein sequence ID" value="KAH9330232.1"/>
    <property type="molecule type" value="Genomic_DNA"/>
</dbReference>
<dbReference type="AlphaFoldDB" id="A0AA38LR10"/>
<protein>
    <submittedName>
        <fullName evidence="2">Uncharacterized protein</fullName>
    </submittedName>
</protein>
<sequence length="167" mass="18911">MDDVLTKRKAEDELIEVANEFKRSKLAIDTTAKSENEQQQIPTHSQSHSHSHSHSQIDEKSPVKSSSCSDDVPGDRNDDLGDDENVDEVPEEVYNEVRVDAVDKNTQIWLESKQNMRFFKEEYGVNLLRVGTPLSDAETKAEVHLDEKVSRHGDPSTDVERKAEPQP</sequence>
<feature type="region of interest" description="Disordered" evidence="1">
    <location>
        <begin position="19"/>
        <end position="98"/>
    </location>
</feature>